<dbReference type="Pfam" id="PF13781">
    <property type="entry name" value="DoxX_3"/>
    <property type="match status" value="1"/>
</dbReference>
<accession>A0A1H1CSV8</accession>
<keyword evidence="3" id="KW-1185">Reference proteome</keyword>
<dbReference type="STRING" id="553311.SAMN05216231_2378"/>
<keyword evidence="1" id="KW-1133">Transmembrane helix</keyword>
<gene>
    <name evidence="2" type="ORF">SAMN05216231_2378</name>
</gene>
<dbReference type="SUPFAM" id="SSF55961">
    <property type="entry name" value="Bet v1-like"/>
    <property type="match status" value="1"/>
</dbReference>
<dbReference type="InterPro" id="IPR025695">
    <property type="entry name" value="DoxX-like"/>
</dbReference>
<organism evidence="2 3">
    <name type="scientific">Virgibacillus salinus</name>
    <dbReference type="NCBI Taxonomy" id="553311"/>
    <lineage>
        <taxon>Bacteria</taxon>
        <taxon>Bacillati</taxon>
        <taxon>Bacillota</taxon>
        <taxon>Bacilli</taxon>
        <taxon>Bacillales</taxon>
        <taxon>Bacillaceae</taxon>
        <taxon>Virgibacillus</taxon>
    </lineage>
</organism>
<keyword evidence="1" id="KW-0472">Membrane</keyword>
<evidence type="ECO:0000256" key="1">
    <source>
        <dbReference type="SAM" id="Phobius"/>
    </source>
</evidence>
<evidence type="ECO:0000313" key="3">
    <source>
        <dbReference type="Proteomes" id="UP000199444"/>
    </source>
</evidence>
<name>A0A1H1CSV8_9BACI</name>
<dbReference type="RefSeq" id="WP_092493193.1">
    <property type="nucleotide sequence ID" value="NZ_FNKD01000002.1"/>
</dbReference>
<feature type="transmembrane region" description="Helical" evidence="1">
    <location>
        <begin position="271"/>
        <end position="291"/>
    </location>
</feature>
<dbReference type="AlphaFoldDB" id="A0A1H1CSV8"/>
<feature type="transmembrane region" description="Helical" evidence="1">
    <location>
        <begin position="209"/>
        <end position="234"/>
    </location>
</feature>
<evidence type="ECO:0000313" key="2">
    <source>
        <dbReference type="EMBL" id="SDQ66968.1"/>
    </source>
</evidence>
<keyword evidence="1" id="KW-0812">Transmembrane</keyword>
<dbReference type="Proteomes" id="UP000199444">
    <property type="component" value="Unassembled WGS sequence"/>
</dbReference>
<proteinExistence type="predicted"/>
<sequence length="301" mass="34271">MKRKPIYVELPIESEMDKLWDATQTPDLHEQWDLRFSSITYLPKKENKPQEFTYKTIIGPGLSVEGWGKSAGSFHEKDGSRTSSLHFGTDQVSSIIHEGRGYWKYIPQSDSSITFLTQYNYEPGLGRIGKLIDQFMFRPLIGWGTALSFDVLKRWLEQGDSPSSQYVRFFSNWIITLLFSFIWLYHGLVPKIIGLHPAEIGMVQSAVPISYIQASWIVLIAGIIEVVFGLVWLVYSKKRQLFRLQIIIFPLLTVGAIIAQPSSAVDPFNPLTFNLALFILSVVGFMSSKNVPTAKNCKRKR</sequence>
<reference evidence="2 3" key="1">
    <citation type="submission" date="2016-10" db="EMBL/GenBank/DDBJ databases">
        <authorList>
            <person name="de Groot N.N."/>
        </authorList>
    </citation>
    <scope>NUCLEOTIDE SEQUENCE [LARGE SCALE GENOMIC DNA]</scope>
    <source>
        <strain evidence="2 3">CGMCC 1.10449</strain>
    </source>
</reference>
<feature type="transmembrane region" description="Helical" evidence="1">
    <location>
        <begin position="241"/>
        <end position="259"/>
    </location>
</feature>
<dbReference type="EMBL" id="FNKD01000002">
    <property type="protein sequence ID" value="SDQ66968.1"/>
    <property type="molecule type" value="Genomic_DNA"/>
</dbReference>
<protein>
    <submittedName>
        <fullName evidence="2">DoxX-like family protein</fullName>
    </submittedName>
</protein>
<feature type="transmembrane region" description="Helical" evidence="1">
    <location>
        <begin position="169"/>
        <end position="189"/>
    </location>
</feature>